<reference evidence="2" key="1">
    <citation type="journal article" date="2023" name="Comput. Struct. Biotechnol. J.">
        <title>Discovery of a novel marine Bacteroidetes with a rich repertoire of carbohydrate-active enzymes.</title>
        <authorList>
            <person name="Chen B."/>
            <person name="Liu G."/>
            <person name="Chen Q."/>
            <person name="Wang H."/>
            <person name="Liu L."/>
            <person name="Tang K."/>
        </authorList>
    </citation>
    <scope>NUCLEOTIDE SEQUENCE</scope>
    <source>
        <strain evidence="2">TK19036</strain>
    </source>
</reference>
<organism evidence="2">
    <name type="scientific">Roseihalotalea indica</name>
    <dbReference type="NCBI Taxonomy" id="2867963"/>
    <lineage>
        <taxon>Bacteria</taxon>
        <taxon>Pseudomonadati</taxon>
        <taxon>Bacteroidota</taxon>
        <taxon>Cytophagia</taxon>
        <taxon>Cytophagales</taxon>
        <taxon>Catalimonadaceae</taxon>
        <taxon>Roseihalotalea</taxon>
    </lineage>
</organism>
<dbReference type="InterPro" id="IPR006121">
    <property type="entry name" value="HMA_dom"/>
</dbReference>
<dbReference type="EMBL" id="CP120682">
    <property type="protein sequence ID" value="WKN37864.1"/>
    <property type="molecule type" value="Genomic_DNA"/>
</dbReference>
<dbReference type="Pfam" id="PF00403">
    <property type="entry name" value="HMA"/>
    <property type="match status" value="1"/>
</dbReference>
<dbReference type="SUPFAM" id="SSF55008">
    <property type="entry name" value="HMA, heavy metal-associated domain"/>
    <property type="match status" value="1"/>
</dbReference>
<evidence type="ECO:0000259" key="1">
    <source>
        <dbReference type="PROSITE" id="PS50846"/>
    </source>
</evidence>
<evidence type="ECO:0000313" key="2">
    <source>
        <dbReference type="EMBL" id="WKN37864.1"/>
    </source>
</evidence>
<reference evidence="2" key="2">
    <citation type="journal article" date="2024" name="Antonie Van Leeuwenhoek">
        <title>Roseihalotalea indica gen. nov., sp. nov., a halophilic Bacteroidetes from mesopelagic Southwest Indian Ocean with higher carbohydrate metabolic potential.</title>
        <authorList>
            <person name="Chen B."/>
            <person name="Zhang M."/>
            <person name="Lin D."/>
            <person name="Ye J."/>
            <person name="Tang K."/>
        </authorList>
    </citation>
    <scope>NUCLEOTIDE SEQUENCE</scope>
    <source>
        <strain evidence="2">TK19036</strain>
    </source>
</reference>
<gene>
    <name evidence="2" type="ORF">K4G66_03975</name>
</gene>
<dbReference type="PROSITE" id="PS50846">
    <property type="entry name" value="HMA_2"/>
    <property type="match status" value="1"/>
</dbReference>
<accession>A0AA49GQ60</accession>
<protein>
    <submittedName>
        <fullName evidence="2">Heavy-metal-associated domain-containing protein</fullName>
    </submittedName>
</protein>
<dbReference type="CDD" id="cd00371">
    <property type="entry name" value="HMA"/>
    <property type="match status" value="1"/>
</dbReference>
<sequence>MDTLKYKTNINCGGCVATVTPFLDKLQGVQQWEVDTQNPDKVLTVNGEDLQDAAIRQAVEEAGFNAERISDGWFKKMLSKS</sequence>
<dbReference type="GO" id="GO:0046872">
    <property type="term" value="F:metal ion binding"/>
    <property type="evidence" value="ECO:0007669"/>
    <property type="project" value="InterPro"/>
</dbReference>
<dbReference type="AlphaFoldDB" id="A0AA49GQ60"/>
<proteinExistence type="predicted"/>
<dbReference type="Gene3D" id="3.30.70.100">
    <property type="match status" value="1"/>
</dbReference>
<name>A0AA49GQ60_9BACT</name>
<dbReference type="InterPro" id="IPR036163">
    <property type="entry name" value="HMA_dom_sf"/>
</dbReference>
<feature type="domain" description="HMA" evidence="1">
    <location>
        <begin position="1"/>
        <end position="67"/>
    </location>
</feature>